<evidence type="ECO:0000313" key="3">
    <source>
        <dbReference type="Proteomes" id="UP000233742"/>
    </source>
</evidence>
<protein>
    <submittedName>
        <fullName evidence="2">DUF2254 domain-containing protein</fullName>
    </submittedName>
</protein>
<organism evidence="2 3">
    <name type="scientific">Paracoccus tegillarcae</name>
    <dbReference type="NCBI Taxonomy" id="1529068"/>
    <lineage>
        <taxon>Bacteria</taxon>
        <taxon>Pseudomonadati</taxon>
        <taxon>Pseudomonadota</taxon>
        <taxon>Alphaproteobacteria</taxon>
        <taxon>Rhodobacterales</taxon>
        <taxon>Paracoccaceae</taxon>
        <taxon>Paracoccus</taxon>
    </lineage>
</organism>
<keyword evidence="1" id="KW-1133">Transmembrane helix</keyword>
<reference evidence="2 3" key="1">
    <citation type="submission" date="2017-12" db="EMBL/GenBank/DDBJ databases">
        <authorList>
            <person name="Hurst M.R.H."/>
        </authorList>
    </citation>
    <scope>NUCLEOTIDE SEQUENCE [LARGE SCALE GENOMIC DNA]</scope>
    <source>
        <strain evidence="2 3">BM15</strain>
    </source>
</reference>
<accession>A0A2K9EF24</accession>
<sequence>MVHVASYAVMGLIVAALASLATNYLPWALPFEISTDAIDSLLTIIATSMLTITTFSLGALTSAYSSATSNGTARATGLLTEDEIVQSSLATFVGSFLFSIVGLIALKVSFYGPQGRALLFIVTLVVIAMIVVALLRLINQLTKLGRVADTISRIENTAKEAMENRLQYPFLGGKSLPDVAHQARRGLPVRASTVGYVQFITIKLLADICEQESLQIDVLVLPGSFVYEDSLLAHIHSQGDVLPEGIEHLVHNAFEFGPNRSFDQDPRFGLIALTEVALRALSPAVNDPGTAIDVIGRQTRLLSYWGEAWAEAEKKEPEYPNVSVLPLIYEDMYEDAFNLIARDGAAQIDVMSRLLKSLTALTRIGPMASRRAAQHQLDLAYERSLEALSTEAEKGRLKSIYKRAIEDAAA</sequence>
<feature type="transmembrane region" description="Helical" evidence="1">
    <location>
        <begin position="118"/>
        <end position="138"/>
    </location>
</feature>
<feature type="transmembrane region" description="Helical" evidence="1">
    <location>
        <begin position="6"/>
        <end position="29"/>
    </location>
</feature>
<evidence type="ECO:0000256" key="1">
    <source>
        <dbReference type="SAM" id="Phobius"/>
    </source>
</evidence>
<feature type="transmembrane region" description="Helical" evidence="1">
    <location>
        <begin position="84"/>
        <end position="106"/>
    </location>
</feature>
<dbReference type="EMBL" id="CP025408">
    <property type="protein sequence ID" value="AUH33560.1"/>
    <property type="molecule type" value="Genomic_DNA"/>
</dbReference>
<dbReference type="InterPro" id="IPR018723">
    <property type="entry name" value="DUF2254_membrane"/>
</dbReference>
<dbReference type="KEGG" id="paro:CUV01_09315"/>
<gene>
    <name evidence="2" type="ORF">CUV01_09315</name>
</gene>
<keyword evidence="3" id="KW-1185">Reference proteome</keyword>
<dbReference type="AlphaFoldDB" id="A0A2K9EF24"/>
<name>A0A2K9EF24_9RHOB</name>
<evidence type="ECO:0000313" key="2">
    <source>
        <dbReference type="EMBL" id="AUH33560.1"/>
    </source>
</evidence>
<proteinExistence type="predicted"/>
<feature type="transmembrane region" description="Helical" evidence="1">
    <location>
        <begin position="41"/>
        <end position="64"/>
    </location>
</feature>
<dbReference type="Proteomes" id="UP000233742">
    <property type="component" value="Chromosome"/>
</dbReference>
<keyword evidence="1" id="KW-0472">Membrane</keyword>
<dbReference type="OrthoDB" id="2955631at2"/>
<keyword evidence="1" id="KW-0812">Transmembrane</keyword>
<dbReference type="Pfam" id="PF10011">
    <property type="entry name" value="DUF2254"/>
    <property type="match status" value="1"/>
</dbReference>